<proteinExistence type="predicted"/>
<evidence type="ECO:0000313" key="1">
    <source>
        <dbReference type="EMBL" id="KOX67226.1"/>
    </source>
</evidence>
<evidence type="ECO:0000313" key="2">
    <source>
        <dbReference type="Proteomes" id="UP000053105"/>
    </source>
</evidence>
<organism evidence="1 2">
    <name type="scientific">Melipona quadrifasciata</name>
    <dbReference type="NCBI Taxonomy" id="166423"/>
    <lineage>
        <taxon>Eukaryota</taxon>
        <taxon>Metazoa</taxon>
        <taxon>Ecdysozoa</taxon>
        <taxon>Arthropoda</taxon>
        <taxon>Hexapoda</taxon>
        <taxon>Insecta</taxon>
        <taxon>Pterygota</taxon>
        <taxon>Neoptera</taxon>
        <taxon>Endopterygota</taxon>
        <taxon>Hymenoptera</taxon>
        <taxon>Apocrita</taxon>
        <taxon>Aculeata</taxon>
        <taxon>Apoidea</taxon>
        <taxon>Anthophila</taxon>
        <taxon>Apidae</taxon>
        <taxon>Melipona</taxon>
    </lineage>
</organism>
<dbReference type="AlphaFoldDB" id="A0A0M8ZPA3"/>
<protein>
    <submittedName>
        <fullName evidence="1">Uncharacterized protein</fullName>
    </submittedName>
</protein>
<reference evidence="1 2" key="1">
    <citation type="submission" date="2015-07" db="EMBL/GenBank/DDBJ databases">
        <title>The genome of Melipona quadrifasciata.</title>
        <authorList>
            <person name="Pan H."/>
            <person name="Kapheim K."/>
        </authorList>
    </citation>
    <scope>NUCLEOTIDE SEQUENCE [LARGE SCALE GENOMIC DNA]</scope>
    <source>
        <strain evidence="1">0111107301</strain>
        <tissue evidence="1">Whole body</tissue>
    </source>
</reference>
<keyword evidence="2" id="KW-1185">Reference proteome</keyword>
<dbReference type="Proteomes" id="UP000053105">
    <property type="component" value="Unassembled WGS sequence"/>
</dbReference>
<name>A0A0M8ZPA3_9HYME</name>
<dbReference type="EMBL" id="KQ438527">
    <property type="protein sequence ID" value="KOX67226.1"/>
    <property type="molecule type" value="Genomic_DNA"/>
</dbReference>
<sequence length="116" mass="13612">MNSITMLSSLKQIKLRKTNYILTRKWFIKKFARYNNLDVHKFFQQHQTLHTTITQLEIPKEIERKTTDLKHFRDLSKSGPSLKDFLIPEIEISNEPISVPNIPYIQNIDGSGQKGK</sequence>
<accession>A0A0M8ZPA3</accession>
<gene>
    <name evidence="1" type="ORF">WN51_00069</name>
</gene>